<dbReference type="EMBL" id="FOLO01000003">
    <property type="protein sequence ID" value="SFB99271.1"/>
    <property type="molecule type" value="Genomic_DNA"/>
</dbReference>
<organism evidence="2 3">
    <name type="scientific">Pseudoalteromonas denitrificans DSM 6059</name>
    <dbReference type="NCBI Taxonomy" id="1123010"/>
    <lineage>
        <taxon>Bacteria</taxon>
        <taxon>Pseudomonadati</taxon>
        <taxon>Pseudomonadota</taxon>
        <taxon>Gammaproteobacteria</taxon>
        <taxon>Alteromonadales</taxon>
        <taxon>Pseudoalteromonadaceae</taxon>
        <taxon>Pseudoalteromonas</taxon>
    </lineage>
</organism>
<sequence>MIDELREQLTLMNEDFVEKKSGFKVKIIPYFCSVFIKKSVKKEEVLTFYTNQLLKVVLVVLFLLFGLTIYDLEKGINHGPIQLALSVLIFINLVISQMAIESLKTRIFSSRLNNDFNV</sequence>
<feature type="transmembrane region" description="Helical" evidence="1">
    <location>
        <begin position="46"/>
        <end position="69"/>
    </location>
</feature>
<feature type="transmembrane region" description="Helical" evidence="1">
    <location>
        <begin position="81"/>
        <end position="100"/>
    </location>
</feature>
<dbReference type="AlphaFoldDB" id="A0A1I1FJ13"/>
<accession>A0A1I1FJ13</accession>
<proteinExistence type="predicted"/>
<reference evidence="2 3" key="1">
    <citation type="submission" date="2016-10" db="EMBL/GenBank/DDBJ databases">
        <authorList>
            <person name="de Groot N.N."/>
        </authorList>
    </citation>
    <scope>NUCLEOTIDE SEQUENCE [LARGE SCALE GENOMIC DNA]</scope>
    <source>
        <strain evidence="2 3">DSM 6059</strain>
    </source>
</reference>
<dbReference type="RefSeq" id="WP_091979892.1">
    <property type="nucleotide sequence ID" value="NZ_FOLO01000003.1"/>
</dbReference>
<evidence type="ECO:0000313" key="2">
    <source>
        <dbReference type="EMBL" id="SFB99271.1"/>
    </source>
</evidence>
<keyword evidence="1" id="KW-0812">Transmembrane</keyword>
<dbReference type="OrthoDB" id="6300854at2"/>
<dbReference type="STRING" id="1123010.SAMN02745724_00656"/>
<protein>
    <submittedName>
        <fullName evidence="2">Uncharacterized protein</fullName>
    </submittedName>
</protein>
<name>A0A1I1FJ13_9GAMM</name>
<keyword evidence="3" id="KW-1185">Reference proteome</keyword>
<keyword evidence="1" id="KW-0472">Membrane</keyword>
<keyword evidence="1" id="KW-1133">Transmembrane helix</keyword>
<dbReference type="Proteomes" id="UP000198862">
    <property type="component" value="Unassembled WGS sequence"/>
</dbReference>
<evidence type="ECO:0000256" key="1">
    <source>
        <dbReference type="SAM" id="Phobius"/>
    </source>
</evidence>
<evidence type="ECO:0000313" key="3">
    <source>
        <dbReference type="Proteomes" id="UP000198862"/>
    </source>
</evidence>
<gene>
    <name evidence="2" type="ORF">SAMN02745724_00656</name>
</gene>